<accession>A0A166FR59</accession>
<feature type="transmembrane region" description="Helical" evidence="1">
    <location>
        <begin position="20"/>
        <end position="41"/>
    </location>
</feature>
<sequence length="67" mass="7432">MEALKLTGHLPPETRLYMGQVGGILLPTGLVWLAFATYAFFHGSFPLLRPSRESHPPASFLCLQHNP</sequence>
<keyword evidence="1" id="KW-0472">Membrane</keyword>
<dbReference type="Proteomes" id="UP000076532">
    <property type="component" value="Unassembled WGS sequence"/>
</dbReference>
<organism evidence="2 3">
    <name type="scientific">Athelia psychrophila</name>
    <dbReference type="NCBI Taxonomy" id="1759441"/>
    <lineage>
        <taxon>Eukaryota</taxon>
        <taxon>Fungi</taxon>
        <taxon>Dikarya</taxon>
        <taxon>Basidiomycota</taxon>
        <taxon>Agaricomycotina</taxon>
        <taxon>Agaricomycetes</taxon>
        <taxon>Agaricomycetidae</taxon>
        <taxon>Atheliales</taxon>
        <taxon>Atheliaceae</taxon>
        <taxon>Athelia</taxon>
    </lineage>
</organism>
<dbReference type="AlphaFoldDB" id="A0A166FR59"/>
<reference evidence="2 3" key="1">
    <citation type="journal article" date="2016" name="Mol. Biol. Evol.">
        <title>Comparative Genomics of Early-Diverging Mushroom-Forming Fungi Provides Insights into the Origins of Lignocellulose Decay Capabilities.</title>
        <authorList>
            <person name="Nagy L.G."/>
            <person name="Riley R."/>
            <person name="Tritt A."/>
            <person name="Adam C."/>
            <person name="Daum C."/>
            <person name="Floudas D."/>
            <person name="Sun H."/>
            <person name="Yadav J.S."/>
            <person name="Pangilinan J."/>
            <person name="Larsson K.H."/>
            <person name="Matsuura K."/>
            <person name="Barry K."/>
            <person name="Labutti K."/>
            <person name="Kuo R."/>
            <person name="Ohm R.A."/>
            <person name="Bhattacharya S.S."/>
            <person name="Shirouzu T."/>
            <person name="Yoshinaga Y."/>
            <person name="Martin F.M."/>
            <person name="Grigoriev I.V."/>
            <person name="Hibbett D.S."/>
        </authorList>
    </citation>
    <scope>NUCLEOTIDE SEQUENCE [LARGE SCALE GENOMIC DNA]</scope>
    <source>
        <strain evidence="2 3">CBS 109695</strain>
    </source>
</reference>
<gene>
    <name evidence="2" type="ORF">FIBSPDRAFT_35470</name>
</gene>
<protein>
    <submittedName>
        <fullName evidence="2">Uncharacterized protein</fullName>
    </submittedName>
</protein>
<keyword evidence="1" id="KW-1133">Transmembrane helix</keyword>
<dbReference type="EMBL" id="KV417586">
    <property type="protein sequence ID" value="KZP17072.1"/>
    <property type="molecule type" value="Genomic_DNA"/>
</dbReference>
<name>A0A166FR59_9AGAM</name>
<evidence type="ECO:0000256" key="1">
    <source>
        <dbReference type="SAM" id="Phobius"/>
    </source>
</evidence>
<keyword evidence="3" id="KW-1185">Reference proteome</keyword>
<keyword evidence="1" id="KW-0812">Transmembrane</keyword>
<dbReference type="OrthoDB" id="3561359at2759"/>
<proteinExistence type="predicted"/>
<evidence type="ECO:0000313" key="2">
    <source>
        <dbReference type="EMBL" id="KZP17072.1"/>
    </source>
</evidence>
<evidence type="ECO:0000313" key="3">
    <source>
        <dbReference type="Proteomes" id="UP000076532"/>
    </source>
</evidence>